<dbReference type="AlphaFoldDB" id="A0A251X695"/>
<evidence type="ECO:0000256" key="2">
    <source>
        <dbReference type="ARBA" id="ARBA00004418"/>
    </source>
</evidence>
<dbReference type="SUPFAM" id="SSF53187">
    <property type="entry name" value="Zn-dependent exopeptidases"/>
    <property type="match status" value="1"/>
</dbReference>
<dbReference type="InterPro" id="IPR050695">
    <property type="entry name" value="N-acetylmuramoyl_amidase_3"/>
</dbReference>
<evidence type="ECO:0000256" key="7">
    <source>
        <dbReference type="ARBA" id="ARBA00022801"/>
    </source>
</evidence>
<dbReference type="PANTHER" id="PTHR30404">
    <property type="entry name" value="N-ACETYLMURAMOYL-L-ALANINE AMIDASE"/>
    <property type="match status" value="1"/>
</dbReference>
<dbReference type="EC" id="3.5.1.28" evidence="4"/>
<keyword evidence="7" id="KW-0378">Hydrolase</keyword>
<feature type="compositionally biased region" description="Polar residues" evidence="10">
    <location>
        <begin position="160"/>
        <end position="169"/>
    </location>
</feature>
<dbReference type="InterPro" id="IPR021731">
    <property type="entry name" value="AMIN_dom"/>
</dbReference>
<dbReference type="Gene3D" id="2.60.40.3500">
    <property type="match status" value="1"/>
</dbReference>
<dbReference type="GO" id="GO:0009253">
    <property type="term" value="P:peptidoglycan catabolic process"/>
    <property type="evidence" value="ECO:0007669"/>
    <property type="project" value="InterPro"/>
</dbReference>
<name>A0A251X695_9GAMM</name>
<sequence>MNGILRFIALILLFLLTAPLQAFLTQINSVRLWQESPDSIRLVFDMSAPAEYKFFALSNPERLVIDFKNTTLPSLPQFAETDLLKKIRSAPRHQHDLRVVLDLKQAAQAKTFTIAPADGYGHRLIVQISPHQVASSATKNTLTPPPVKASANPEVKPKKTTPSPVINPSASVPAPILPLAHRAGRRDLIIAVDAGHGGIDPGAIGKNGTREKTVVLAIARELAALINQQPGMQAVLVRDGDYYLKLRQRIDMAREHQADLFISIHADAYEDPTARGASVYMLSRSGASSEAANWLAEKENAADLMGGVSLNDKDDLLASVLLDLSQTGTLEASAHLAESVFNQLKKVGKTHHKRVQQAAFMVLRSPDIPSILVETAFISNLEEERKLNDPHYRSQIARVILDGIKDYAKNHAPPGTVLAKQ</sequence>
<keyword evidence="8" id="KW-0961">Cell wall biogenesis/degradation</keyword>
<evidence type="ECO:0000256" key="5">
    <source>
        <dbReference type="ARBA" id="ARBA00022729"/>
    </source>
</evidence>
<reference evidence="12 13" key="1">
    <citation type="submission" date="2016-12" db="EMBL/GenBank/DDBJ databases">
        <title>Thioflexothrix psekupsii D3 genome sequencing and assembly.</title>
        <authorList>
            <person name="Fomenkov A."/>
            <person name="Vincze T."/>
            <person name="Grabovich M."/>
            <person name="Anton B.P."/>
            <person name="Dubinina G."/>
            <person name="Orlova M."/>
            <person name="Belousova E."/>
            <person name="Roberts R.J."/>
        </authorList>
    </citation>
    <scope>NUCLEOTIDE SEQUENCE [LARGE SCALE GENOMIC DNA]</scope>
    <source>
        <strain evidence="12">D3</strain>
    </source>
</reference>
<evidence type="ECO:0000259" key="11">
    <source>
        <dbReference type="SMART" id="SM00646"/>
    </source>
</evidence>
<evidence type="ECO:0000256" key="10">
    <source>
        <dbReference type="SAM" id="MobiDB-lite"/>
    </source>
</evidence>
<evidence type="ECO:0000256" key="9">
    <source>
        <dbReference type="ARBA" id="ARBA00074581"/>
    </source>
</evidence>
<keyword evidence="5" id="KW-0732">Signal</keyword>
<evidence type="ECO:0000256" key="6">
    <source>
        <dbReference type="ARBA" id="ARBA00022764"/>
    </source>
</evidence>
<comment type="similarity">
    <text evidence="3">Belongs to the N-acetylmuramoyl-L-alanine amidase 3 family.</text>
</comment>
<feature type="region of interest" description="Disordered" evidence="10">
    <location>
        <begin position="136"/>
        <end position="169"/>
    </location>
</feature>
<dbReference type="SMART" id="SM00646">
    <property type="entry name" value="Ami_3"/>
    <property type="match status" value="1"/>
</dbReference>
<feature type="domain" description="MurNAc-LAA" evidence="11">
    <location>
        <begin position="250"/>
        <end position="405"/>
    </location>
</feature>
<evidence type="ECO:0000256" key="8">
    <source>
        <dbReference type="ARBA" id="ARBA00023316"/>
    </source>
</evidence>
<evidence type="ECO:0000313" key="13">
    <source>
        <dbReference type="Proteomes" id="UP000194798"/>
    </source>
</evidence>
<dbReference type="Gene3D" id="3.40.630.40">
    <property type="entry name" value="Zn-dependent exopeptidases"/>
    <property type="match status" value="1"/>
</dbReference>
<dbReference type="Pfam" id="PF11741">
    <property type="entry name" value="AMIN"/>
    <property type="match status" value="1"/>
</dbReference>
<comment type="catalytic activity">
    <reaction evidence="1">
        <text>Hydrolyzes the link between N-acetylmuramoyl residues and L-amino acid residues in certain cell-wall glycopeptides.</text>
        <dbReference type="EC" id="3.5.1.28"/>
    </reaction>
</comment>
<comment type="caution">
    <text evidence="12">The sequence shown here is derived from an EMBL/GenBank/DDBJ whole genome shotgun (WGS) entry which is preliminary data.</text>
</comment>
<protein>
    <recommendedName>
        <fullName evidence="9">N-acetylmuramoyl-L-alanine amidase AmiC</fullName>
        <ecNumber evidence="4">3.5.1.28</ecNumber>
    </recommendedName>
</protein>
<comment type="subcellular location">
    <subcellularLocation>
        <location evidence="2">Periplasm</location>
    </subcellularLocation>
</comment>
<dbReference type="EMBL" id="MSLT01000018">
    <property type="protein sequence ID" value="OUD13158.1"/>
    <property type="molecule type" value="Genomic_DNA"/>
</dbReference>
<dbReference type="GO" id="GO:0030288">
    <property type="term" value="C:outer membrane-bounded periplasmic space"/>
    <property type="evidence" value="ECO:0007669"/>
    <property type="project" value="TreeGrafter"/>
</dbReference>
<dbReference type="Proteomes" id="UP000194798">
    <property type="component" value="Unassembled WGS sequence"/>
</dbReference>
<dbReference type="Pfam" id="PF01520">
    <property type="entry name" value="Amidase_3"/>
    <property type="match status" value="1"/>
</dbReference>
<accession>A0A251X695</accession>
<dbReference type="GO" id="GO:0071555">
    <property type="term" value="P:cell wall organization"/>
    <property type="evidence" value="ECO:0007669"/>
    <property type="project" value="UniProtKB-KW"/>
</dbReference>
<dbReference type="CDD" id="cd02696">
    <property type="entry name" value="MurNAc-LAA"/>
    <property type="match status" value="1"/>
</dbReference>
<dbReference type="RefSeq" id="WP_086488606.1">
    <property type="nucleotide sequence ID" value="NZ_MSLT01000018.1"/>
</dbReference>
<dbReference type="PANTHER" id="PTHR30404:SF0">
    <property type="entry name" value="N-ACETYLMURAMOYL-L-ALANINE AMIDASE AMIC"/>
    <property type="match status" value="1"/>
</dbReference>
<dbReference type="InterPro" id="IPR002508">
    <property type="entry name" value="MurNAc-LAA_cat"/>
</dbReference>
<evidence type="ECO:0000256" key="4">
    <source>
        <dbReference type="ARBA" id="ARBA00011901"/>
    </source>
</evidence>
<keyword evidence="6" id="KW-0574">Periplasm</keyword>
<keyword evidence="13" id="KW-1185">Reference proteome</keyword>
<evidence type="ECO:0000313" key="12">
    <source>
        <dbReference type="EMBL" id="OUD13158.1"/>
    </source>
</evidence>
<dbReference type="FunFam" id="3.40.630.40:FF:000001">
    <property type="entry name" value="N-acetylmuramoyl-L-alanine amidase"/>
    <property type="match status" value="1"/>
</dbReference>
<evidence type="ECO:0000256" key="3">
    <source>
        <dbReference type="ARBA" id="ARBA00010860"/>
    </source>
</evidence>
<organism evidence="12 13">
    <name type="scientific">Thioflexithrix psekupsensis</name>
    <dbReference type="NCBI Taxonomy" id="1570016"/>
    <lineage>
        <taxon>Bacteria</taxon>
        <taxon>Pseudomonadati</taxon>
        <taxon>Pseudomonadota</taxon>
        <taxon>Gammaproteobacteria</taxon>
        <taxon>Thiotrichales</taxon>
        <taxon>Thioflexithrix</taxon>
    </lineage>
</organism>
<evidence type="ECO:0000256" key="1">
    <source>
        <dbReference type="ARBA" id="ARBA00001561"/>
    </source>
</evidence>
<dbReference type="OrthoDB" id="9806267at2"/>
<gene>
    <name evidence="12" type="ORF">TPSD3_10985</name>
</gene>
<proteinExistence type="inferred from homology"/>
<dbReference type="GO" id="GO:0008745">
    <property type="term" value="F:N-acetylmuramoyl-L-alanine amidase activity"/>
    <property type="evidence" value="ECO:0007669"/>
    <property type="project" value="UniProtKB-EC"/>
</dbReference>